<feature type="region of interest" description="Disordered" evidence="1">
    <location>
        <begin position="106"/>
        <end position="135"/>
    </location>
</feature>
<feature type="compositionally biased region" description="Gly residues" evidence="1">
    <location>
        <begin position="217"/>
        <end position="230"/>
    </location>
</feature>
<feature type="region of interest" description="Disordered" evidence="1">
    <location>
        <begin position="215"/>
        <end position="243"/>
    </location>
</feature>
<dbReference type="Proteomes" id="UP001221757">
    <property type="component" value="Unassembled WGS sequence"/>
</dbReference>
<keyword evidence="3" id="KW-1185">Reference proteome</keyword>
<evidence type="ECO:0000313" key="2">
    <source>
        <dbReference type="EMBL" id="KAJ7664737.1"/>
    </source>
</evidence>
<feature type="non-terminal residue" evidence="2">
    <location>
        <position position="289"/>
    </location>
</feature>
<dbReference type="EMBL" id="JARKIE010000221">
    <property type="protein sequence ID" value="KAJ7664737.1"/>
    <property type="molecule type" value="Genomic_DNA"/>
</dbReference>
<protein>
    <submittedName>
        <fullName evidence="2">Uncharacterized protein</fullName>
    </submittedName>
</protein>
<gene>
    <name evidence="2" type="ORF">B0H17DRAFT_298205</name>
</gene>
<accession>A0AAD7CUK6</accession>
<dbReference type="AlphaFoldDB" id="A0AAD7CUK6"/>
<sequence length="289" mass="31390">MQEIKKIEIKLRTEIQRYYTYCFLLLVTRRISIRRRARLGGAPQQQQQRSSPHAPAREHHLRLLVLHRCVRHGADNRGRDLLRSRRQRARVCLLARMAASPARRGSGRAVALEAEEEKATGGVHPSRRQARADNSRVRIRARRTHTQVALEARHGGRNGGCACLRARRARWRVAVGGVTVVETAGSVGGLGGAASRRSTRALSRTASVTAGGRVVTRGGGGAEGIAGSGGATSSALSSTMGGGASAHRWPWGLRAVSGSMGGLRPRRDALVENARGARPREWPWRRGGR</sequence>
<organism evidence="2 3">
    <name type="scientific">Mycena rosella</name>
    <name type="common">Pink bonnet</name>
    <name type="synonym">Agaricus rosellus</name>
    <dbReference type="NCBI Taxonomy" id="1033263"/>
    <lineage>
        <taxon>Eukaryota</taxon>
        <taxon>Fungi</taxon>
        <taxon>Dikarya</taxon>
        <taxon>Basidiomycota</taxon>
        <taxon>Agaricomycotina</taxon>
        <taxon>Agaricomycetes</taxon>
        <taxon>Agaricomycetidae</taxon>
        <taxon>Agaricales</taxon>
        <taxon>Marasmiineae</taxon>
        <taxon>Mycenaceae</taxon>
        <taxon>Mycena</taxon>
    </lineage>
</organism>
<comment type="caution">
    <text evidence="2">The sequence shown here is derived from an EMBL/GenBank/DDBJ whole genome shotgun (WGS) entry which is preliminary data.</text>
</comment>
<reference evidence="2" key="1">
    <citation type="submission" date="2023-03" db="EMBL/GenBank/DDBJ databases">
        <title>Massive genome expansion in bonnet fungi (Mycena s.s.) driven by repeated elements and novel gene families across ecological guilds.</title>
        <authorList>
            <consortium name="Lawrence Berkeley National Laboratory"/>
            <person name="Harder C.B."/>
            <person name="Miyauchi S."/>
            <person name="Viragh M."/>
            <person name="Kuo A."/>
            <person name="Thoen E."/>
            <person name="Andreopoulos B."/>
            <person name="Lu D."/>
            <person name="Skrede I."/>
            <person name="Drula E."/>
            <person name="Henrissat B."/>
            <person name="Morin E."/>
            <person name="Kohler A."/>
            <person name="Barry K."/>
            <person name="LaButti K."/>
            <person name="Morin E."/>
            <person name="Salamov A."/>
            <person name="Lipzen A."/>
            <person name="Mereny Z."/>
            <person name="Hegedus B."/>
            <person name="Baldrian P."/>
            <person name="Stursova M."/>
            <person name="Weitz H."/>
            <person name="Taylor A."/>
            <person name="Grigoriev I.V."/>
            <person name="Nagy L.G."/>
            <person name="Martin F."/>
            <person name="Kauserud H."/>
        </authorList>
    </citation>
    <scope>NUCLEOTIDE SEQUENCE</scope>
    <source>
        <strain evidence="2">CBHHK067</strain>
    </source>
</reference>
<name>A0AAD7CUK6_MYCRO</name>
<evidence type="ECO:0000313" key="3">
    <source>
        <dbReference type="Proteomes" id="UP001221757"/>
    </source>
</evidence>
<proteinExistence type="predicted"/>
<evidence type="ECO:0000256" key="1">
    <source>
        <dbReference type="SAM" id="MobiDB-lite"/>
    </source>
</evidence>